<dbReference type="InterPro" id="IPR018389">
    <property type="entry name" value="DctP_fam"/>
</dbReference>
<evidence type="ECO:0000313" key="4">
    <source>
        <dbReference type="Proteomes" id="UP000190285"/>
    </source>
</evidence>
<dbReference type="PANTHER" id="PTHR33376:SF3">
    <property type="entry name" value="C4-DICARBOXYLATE-BINDING PROTEIN"/>
    <property type="match status" value="1"/>
</dbReference>
<gene>
    <name evidence="3" type="ORF">SAMN02194393_03695</name>
</gene>
<dbReference type="NCBIfam" id="NF037995">
    <property type="entry name" value="TRAP_S1"/>
    <property type="match status" value="1"/>
</dbReference>
<dbReference type="Pfam" id="PF03480">
    <property type="entry name" value="DctP"/>
    <property type="match status" value="1"/>
</dbReference>
<dbReference type="GO" id="GO:0030288">
    <property type="term" value="C:outer membrane-bounded periplasmic space"/>
    <property type="evidence" value="ECO:0007669"/>
    <property type="project" value="InterPro"/>
</dbReference>
<dbReference type="GO" id="GO:0055085">
    <property type="term" value="P:transmembrane transport"/>
    <property type="evidence" value="ECO:0007669"/>
    <property type="project" value="InterPro"/>
</dbReference>
<dbReference type="PIRSF" id="PIRSF006470">
    <property type="entry name" value="DctB"/>
    <property type="match status" value="1"/>
</dbReference>
<name>A0A1T5M1N6_9FIRM</name>
<sequence length="332" mass="36629">MKQKFLAIVLILGLLVSMTACGGAEKNEKVQKESYVLKVGTVLTEADPIYKGLEVFKENVEQKTDGKVAVELYSGSQLGADEDVLEQAKVGASVGIITDPGRMSNYIKDFGILGGPYLADNYEDALKLMETSVYKDLAGQFEEYGFKVLSFNYYQGSRNLFTKSPVSKPEDLNGLRIRSSGSDVVTKSLEAMGANTTVLPWSESYQALQQKVIEGVEVHNSAAAGSSIYEVTDYLSETGHFQLLTGLVISNDWFEKLPEEYQNILTEESYNAGKYASDIVIKKNEEYLQTIVEGGIEVVDVDIEAFKEAAESAYDALGYRELKDKIDEELGR</sequence>
<dbReference type="CDD" id="cd13669">
    <property type="entry name" value="PBP2_TRAP_TM0322_like"/>
    <property type="match status" value="1"/>
</dbReference>
<reference evidence="3 4" key="1">
    <citation type="submission" date="2017-02" db="EMBL/GenBank/DDBJ databases">
        <authorList>
            <person name="Peterson S.W."/>
        </authorList>
    </citation>
    <scope>NUCLEOTIDE SEQUENCE [LARGE SCALE GENOMIC DNA]</scope>
    <source>
        <strain evidence="3 4">M1</strain>
    </source>
</reference>
<dbReference type="RefSeq" id="WP_079493574.1">
    <property type="nucleotide sequence ID" value="NZ_FUZT01000009.1"/>
</dbReference>
<protein>
    <submittedName>
        <fullName evidence="3">Tripartite ATP-independent transporter solute receptor, DctP family</fullName>
    </submittedName>
</protein>
<dbReference type="InterPro" id="IPR004682">
    <property type="entry name" value="TRAP_DctP"/>
</dbReference>
<dbReference type="Proteomes" id="UP000190285">
    <property type="component" value="Unassembled WGS sequence"/>
</dbReference>
<evidence type="ECO:0000256" key="2">
    <source>
        <dbReference type="SAM" id="SignalP"/>
    </source>
</evidence>
<dbReference type="PROSITE" id="PS51257">
    <property type="entry name" value="PROKAR_LIPOPROTEIN"/>
    <property type="match status" value="1"/>
</dbReference>
<keyword evidence="4" id="KW-1185">Reference proteome</keyword>
<feature type="chain" id="PRO_5038354931" evidence="2">
    <location>
        <begin position="23"/>
        <end position="332"/>
    </location>
</feature>
<evidence type="ECO:0000313" key="3">
    <source>
        <dbReference type="EMBL" id="SKC82005.1"/>
    </source>
</evidence>
<keyword evidence="3" id="KW-0675">Receptor</keyword>
<feature type="signal peptide" evidence="2">
    <location>
        <begin position="1"/>
        <end position="22"/>
    </location>
</feature>
<dbReference type="EMBL" id="FUZT01000009">
    <property type="protein sequence ID" value="SKC82005.1"/>
    <property type="molecule type" value="Genomic_DNA"/>
</dbReference>
<accession>A0A1T5M1N6</accession>
<evidence type="ECO:0000256" key="1">
    <source>
        <dbReference type="ARBA" id="ARBA00022729"/>
    </source>
</evidence>
<dbReference type="AlphaFoldDB" id="A0A1T5M1N6"/>
<dbReference type="PANTHER" id="PTHR33376">
    <property type="match status" value="1"/>
</dbReference>
<proteinExistence type="predicted"/>
<dbReference type="STRING" id="36842.SAMN02194393_03695"/>
<dbReference type="Gene3D" id="3.40.190.170">
    <property type="entry name" value="Bacterial extracellular solute-binding protein, family 7"/>
    <property type="match status" value="1"/>
</dbReference>
<keyword evidence="1 2" id="KW-0732">Signal</keyword>
<dbReference type="InterPro" id="IPR038404">
    <property type="entry name" value="TRAP_DctP_sf"/>
</dbReference>
<dbReference type="OrthoDB" id="9815946at2"/>
<organism evidence="3 4">
    <name type="scientific">Maledivibacter halophilus</name>
    <dbReference type="NCBI Taxonomy" id="36842"/>
    <lineage>
        <taxon>Bacteria</taxon>
        <taxon>Bacillati</taxon>
        <taxon>Bacillota</taxon>
        <taxon>Clostridia</taxon>
        <taxon>Peptostreptococcales</taxon>
        <taxon>Caminicellaceae</taxon>
        <taxon>Maledivibacter</taxon>
    </lineage>
</organism>